<feature type="region of interest" description="Disordered" evidence="1">
    <location>
        <begin position="675"/>
        <end position="697"/>
    </location>
</feature>
<dbReference type="Proteomes" id="UP000027265">
    <property type="component" value="Unassembled WGS sequence"/>
</dbReference>
<dbReference type="OrthoDB" id="268763at2759"/>
<dbReference type="STRING" id="933084.A0A067QIL4"/>
<organism evidence="2 3">
    <name type="scientific">Jaapia argillacea MUCL 33604</name>
    <dbReference type="NCBI Taxonomy" id="933084"/>
    <lineage>
        <taxon>Eukaryota</taxon>
        <taxon>Fungi</taxon>
        <taxon>Dikarya</taxon>
        <taxon>Basidiomycota</taxon>
        <taxon>Agaricomycotina</taxon>
        <taxon>Agaricomycetes</taxon>
        <taxon>Agaricomycetidae</taxon>
        <taxon>Jaapiales</taxon>
        <taxon>Jaapiaceae</taxon>
        <taxon>Jaapia</taxon>
    </lineage>
</organism>
<keyword evidence="3" id="KW-1185">Reference proteome</keyword>
<dbReference type="HOGENOM" id="CLU_365696_0_0_1"/>
<dbReference type="Gene3D" id="3.80.10.10">
    <property type="entry name" value="Ribonuclease Inhibitor"/>
    <property type="match status" value="1"/>
</dbReference>
<dbReference type="InParanoid" id="A0A067QIL4"/>
<sequence length="800" mass="87670">MAPLLILRDPDATKKLLEAILDSPGGKRSLSRLARTCKAICDPALNILWRDLDSIVPLIGLFPNNILKRARRPGLGLSKNPSEQDWVRLLAYGERVRSIAYTESSNNVSTSIFPILEDHRPRTYILPKLTSITWRAETPAGLDRCLIFLNPELKHVTLEIGVRFNNAHDFLVQLSGKTHLSSFSFSSPTHLPDDFTEILRRQTGLEKVSLSAPGALSAQVGKWVASLHKLRSLQLDLTGRGIVAVEGFFDEISPRSGYTTPSSVGGTDSGVFSGEEIDFSDVRKSALRLTGDAPARGVCSQLKQLHLTGEAANIATFLRHLTSRLVQLELVIEDPPDKNDWQDLSNTICEQFAGWLQSLRITATGSSKFTELVRSTSRDVPLRHLPLKHLSLMPRLARFEVDLPESVIFHDSDVAHLARMCPNIEILRLCPVARFTTSPPSLSLEGLTPLTATCRRLHTLAVVVNARETDETQKVLSSSDVSSRSLLRLHFGHSWIKDPFQTSLVLSNLAPHLESLKWFNDKNRAVVEANAQGWQKVSDYLPHLQKLRIGERVAAALAAQQHIPEPPPPPPPAPETCEKAIDATPVMVDSGVLVRPRVADFAVQSSPQLVDEEVEAKPEFHSIEIDATPVIVDQEVLASPTVSDAIIDVRPSTSSQGVDPIIILKADEVIVTDGLPESMSDTSSPSSSTSSSSEDLHPANYVVPSITGMFSFVREVFLCYPLYLSLRLLNVSLATMGAKKPDELLSAEKLTAAALEGDYHGEAESEKRIPMESPDVLLSPLSPRIGDRAAVLDIVPPVGH</sequence>
<dbReference type="SUPFAM" id="SSF52047">
    <property type="entry name" value="RNI-like"/>
    <property type="match status" value="1"/>
</dbReference>
<evidence type="ECO:0000313" key="3">
    <source>
        <dbReference type="Proteomes" id="UP000027265"/>
    </source>
</evidence>
<accession>A0A067QIL4</accession>
<protein>
    <recommendedName>
        <fullName evidence="4">F-box domain-containing protein</fullName>
    </recommendedName>
</protein>
<evidence type="ECO:0008006" key="4">
    <source>
        <dbReference type="Google" id="ProtNLM"/>
    </source>
</evidence>
<dbReference type="EMBL" id="KL197710">
    <property type="protein sequence ID" value="KDQ63362.1"/>
    <property type="molecule type" value="Genomic_DNA"/>
</dbReference>
<name>A0A067QIL4_9AGAM</name>
<evidence type="ECO:0000256" key="1">
    <source>
        <dbReference type="SAM" id="MobiDB-lite"/>
    </source>
</evidence>
<proteinExistence type="predicted"/>
<reference evidence="3" key="1">
    <citation type="journal article" date="2014" name="Proc. Natl. Acad. Sci. U.S.A.">
        <title>Extensive sampling of basidiomycete genomes demonstrates inadequacy of the white-rot/brown-rot paradigm for wood decay fungi.</title>
        <authorList>
            <person name="Riley R."/>
            <person name="Salamov A.A."/>
            <person name="Brown D.W."/>
            <person name="Nagy L.G."/>
            <person name="Floudas D."/>
            <person name="Held B.W."/>
            <person name="Levasseur A."/>
            <person name="Lombard V."/>
            <person name="Morin E."/>
            <person name="Otillar R."/>
            <person name="Lindquist E.A."/>
            <person name="Sun H."/>
            <person name="LaButti K.M."/>
            <person name="Schmutz J."/>
            <person name="Jabbour D."/>
            <person name="Luo H."/>
            <person name="Baker S.E."/>
            <person name="Pisabarro A.G."/>
            <person name="Walton J.D."/>
            <person name="Blanchette R.A."/>
            <person name="Henrissat B."/>
            <person name="Martin F."/>
            <person name="Cullen D."/>
            <person name="Hibbett D.S."/>
            <person name="Grigoriev I.V."/>
        </authorList>
    </citation>
    <scope>NUCLEOTIDE SEQUENCE [LARGE SCALE GENOMIC DNA]</scope>
    <source>
        <strain evidence="3">MUCL 33604</strain>
    </source>
</reference>
<gene>
    <name evidence="2" type="ORF">JAAARDRAFT_120795</name>
</gene>
<dbReference type="InterPro" id="IPR032675">
    <property type="entry name" value="LRR_dom_sf"/>
</dbReference>
<feature type="compositionally biased region" description="Low complexity" evidence="1">
    <location>
        <begin position="676"/>
        <end position="693"/>
    </location>
</feature>
<dbReference type="AlphaFoldDB" id="A0A067QIL4"/>
<evidence type="ECO:0000313" key="2">
    <source>
        <dbReference type="EMBL" id="KDQ63362.1"/>
    </source>
</evidence>